<gene>
    <name evidence="2" type="ORF">DAPPUDRAFT_311745</name>
</gene>
<dbReference type="EMBL" id="GL732526">
    <property type="protein sequence ID" value="EFX88233.1"/>
    <property type="molecule type" value="Genomic_DNA"/>
</dbReference>
<protein>
    <submittedName>
        <fullName evidence="2">Uncharacterized protein</fullName>
    </submittedName>
</protein>
<evidence type="ECO:0000256" key="1">
    <source>
        <dbReference type="SAM" id="Phobius"/>
    </source>
</evidence>
<feature type="transmembrane region" description="Helical" evidence="1">
    <location>
        <begin position="7"/>
        <end position="28"/>
    </location>
</feature>
<evidence type="ECO:0000313" key="2">
    <source>
        <dbReference type="EMBL" id="EFX88233.1"/>
    </source>
</evidence>
<organism evidence="2 3">
    <name type="scientific">Daphnia pulex</name>
    <name type="common">Water flea</name>
    <dbReference type="NCBI Taxonomy" id="6669"/>
    <lineage>
        <taxon>Eukaryota</taxon>
        <taxon>Metazoa</taxon>
        <taxon>Ecdysozoa</taxon>
        <taxon>Arthropoda</taxon>
        <taxon>Crustacea</taxon>
        <taxon>Branchiopoda</taxon>
        <taxon>Diplostraca</taxon>
        <taxon>Cladocera</taxon>
        <taxon>Anomopoda</taxon>
        <taxon>Daphniidae</taxon>
        <taxon>Daphnia</taxon>
    </lineage>
</organism>
<dbReference type="OrthoDB" id="1470350at2759"/>
<keyword evidence="1" id="KW-1133">Transmembrane helix</keyword>
<keyword evidence="1" id="KW-0812">Transmembrane</keyword>
<sequence length="76" mass="8579">MNSFYSFCAAFFVIGLILVLAIIGWWIFIHTSPFHVTVNKIPGPKFYLPLIGNALDLSGGLDLAFDTYRYTQYVSI</sequence>
<dbReference type="AlphaFoldDB" id="E9FXT0"/>
<dbReference type="Proteomes" id="UP000000305">
    <property type="component" value="Unassembled WGS sequence"/>
</dbReference>
<dbReference type="KEGG" id="dpx:DAPPUDRAFT_311745"/>
<name>E9FXT0_DAPPU</name>
<reference evidence="2 3" key="1">
    <citation type="journal article" date="2011" name="Science">
        <title>The ecoresponsive genome of Daphnia pulex.</title>
        <authorList>
            <person name="Colbourne J.K."/>
            <person name="Pfrender M.E."/>
            <person name="Gilbert D."/>
            <person name="Thomas W.K."/>
            <person name="Tucker A."/>
            <person name="Oakley T.H."/>
            <person name="Tokishita S."/>
            <person name="Aerts A."/>
            <person name="Arnold G.J."/>
            <person name="Basu M.K."/>
            <person name="Bauer D.J."/>
            <person name="Caceres C.E."/>
            <person name="Carmel L."/>
            <person name="Casola C."/>
            <person name="Choi J.H."/>
            <person name="Detter J.C."/>
            <person name="Dong Q."/>
            <person name="Dusheyko S."/>
            <person name="Eads B.D."/>
            <person name="Frohlich T."/>
            <person name="Geiler-Samerotte K.A."/>
            <person name="Gerlach D."/>
            <person name="Hatcher P."/>
            <person name="Jogdeo S."/>
            <person name="Krijgsveld J."/>
            <person name="Kriventseva E.V."/>
            <person name="Kultz D."/>
            <person name="Laforsch C."/>
            <person name="Lindquist E."/>
            <person name="Lopez J."/>
            <person name="Manak J.R."/>
            <person name="Muller J."/>
            <person name="Pangilinan J."/>
            <person name="Patwardhan R.P."/>
            <person name="Pitluck S."/>
            <person name="Pritham E.J."/>
            <person name="Rechtsteiner A."/>
            <person name="Rho M."/>
            <person name="Rogozin I.B."/>
            <person name="Sakarya O."/>
            <person name="Salamov A."/>
            <person name="Schaack S."/>
            <person name="Shapiro H."/>
            <person name="Shiga Y."/>
            <person name="Skalitzky C."/>
            <person name="Smith Z."/>
            <person name="Souvorov A."/>
            <person name="Sung W."/>
            <person name="Tang Z."/>
            <person name="Tsuchiya D."/>
            <person name="Tu H."/>
            <person name="Vos H."/>
            <person name="Wang M."/>
            <person name="Wolf Y.I."/>
            <person name="Yamagata H."/>
            <person name="Yamada T."/>
            <person name="Ye Y."/>
            <person name="Shaw J.R."/>
            <person name="Andrews J."/>
            <person name="Crease T.J."/>
            <person name="Tang H."/>
            <person name="Lucas S.M."/>
            <person name="Robertson H.M."/>
            <person name="Bork P."/>
            <person name="Koonin E.V."/>
            <person name="Zdobnov E.M."/>
            <person name="Grigoriev I.V."/>
            <person name="Lynch M."/>
            <person name="Boore J.L."/>
        </authorList>
    </citation>
    <scope>NUCLEOTIDE SEQUENCE [LARGE SCALE GENOMIC DNA]</scope>
</reference>
<dbReference type="HOGENOM" id="CLU_2656986_0_0_1"/>
<evidence type="ECO:0000313" key="3">
    <source>
        <dbReference type="Proteomes" id="UP000000305"/>
    </source>
</evidence>
<keyword evidence="3" id="KW-1185">Reference proteome</keyword>
<keyword evidence="1" id="KW-0472">Membrane</keyword>
<dbReference type="InParanoid" id="E9FXT0"/>
<accession>E9FXT0</accession>
<proteinExistence type="predicted"/>